<dbReference type="EMBL" id="UHBY01000003">
    <property type="protein sequence ID" value="SUL33291.1"/>
    <property type="molecule type" value="Genomic_DNA"/>
</dbReference>
<sequence>MPLKYKKRIVMNGEQESNTIFMIQKLLLRIKLLGIL</sequence>
<dbReference type="Proteomes" id="UP000254116">
    <property type="component" value="Unassembled WGS sequence"/>
</dbReference>
<gene>
    <name evidence="1" type="ORF">NCTC10702_01247</name>
</gene>
<organism evidence="1 2">
    <name type="scientific">Staphylococcus aureus</name>
    <dbReference type="NCBI Taxonomy" id="1280"/>
    <lineage>
        <taxon>Bacteria</taxon>
        <taxon>Bacillati</taxon>
        <taxon>Bacillota</taxon>
        <taxon>Bacilli</taxon>
        <taxon>Bacillales</taxon>
        <taxon>Staphylococcaceae</taxon>
        <taxon>Staphylococcus</taxon>
    </lineage>
</organism>
<reference evidence="1 2" key="1">
    <citation type="submission" date="2018-06" db="EMBL/GenBank/DDBJ databases">
        <authorList>
            <consortium name="Pathogen Informatics"/>
            <person name="Doyle S."/>
        </authorList>
    </citation>
    <scope>NUCLEOTIDE SEQUENCE [LARGE SCALE GENOMIC DNA]</scope>
    <source>
        <strain evidence="1 2">NCTC10702</strain>
    </source>
</reference>
<accession>A0A380EG03</accession>
<protein>
    <submittedName>
        <fullName evidence="1">Putative coupling protein</fullName>
    </submittedName>
</protein>
<evidence type="ECO:0000313" key="1">
    <source>
        <dbReference type="EMBL" id="SUL33291.1"/>
    </source>
</evidence>
<proteinExistence type="predicted"/>
<dbReference type="AlphaFoldDB" id="A0A380EG03"/>
<name>A0A380EG03_STAAU</name>
<evidence type="ECO:0000313" key="2">
    <source>
        <dbReference type="Proteomes" id="UP000254116"/>
    </source>
</evidence>